<feature type="transmembrane region" description="Helical" evidence="1">
    <location>
        <begin position="60"/>
        <end position="86"/>
    </location>
</feature>
<keyword evidence="1" id="KW-0472">Membrane</keyword>
<evidence type="ECO:0000313" key="2">
    <source>
        <dbReference type="EMBL" id="TGN13005.1"/>
    </source>
</evidence>
<accession>A0A6H3NRZ6</accession>
<sequence>MNHELGMDLTFLLWNSLIAIFFVTLVCYLAKYYQTILFFTITALSLIVAIQYSLQSHKDLIAIMGFSKLILLLPLGLGAVIGFVSLPESKQQKFMPWFTHYINFAVLTNIFVMVFAPDGGTYRGIVSRFACFFLLLWLFQEMAKVRFQTTQINQKIFTFNSSPLSWIYCHAAYRMALLSLPTFDSANYLLLEPLSLIVMVFLYHLNQKRYPLPYYFGLADTIVVTTLTVLIRYPILPPFESKGLYITNLTENQWDMNFLPVQLVVISISLRKIYRNLVFSKNIHS</sequence>
<feature type="transmembrane region" description="Helical" evidence="1">
    <location>
        <begin position="12"/>
        <end position="29"/>
    </location>
</feature>
<feature type="transmembrane region" description="Helical" evidence="1">
    <location>
        <begin position="186"/>
        <end position="205"/>
    </location>
</feature>
<feature type="transmembrane region" description="Helical" evidence="1">
    <location>
        <begin position="98"/>
        <end position="116"/>
    </location>
</feature>
<comment type="caution">
    <text evidence="2">The sequence shown here is derived from an EMBL/GenBank/DDBJ whole genome shotgun (WGS) entry which is preliminary data.</text>
</comment>
<evidence type="ECO:0000313" key="3">
    <source>
        <dbReference type="Proteomes" id="UP000297649"/>
    </source>
</evidence>
<dbReference type="RefSeq" id="WP_135743849.1">
    <property type="nucleotide sequence ID" value="NZ_RQHT01000012.1"/>
</dbReference>
<keyword evidence="3" id="KW-1185">Reference proteome</keyword>
<feature type="transmembrane region" description="Helical" evidence="1">
    <location>
        <begin position="36"/>
        <end position="54"/>
    </location>
</feature>
<dbReference type="Proteomes" id="UP000297649">
    <property type="component" value="Unassembled WGS sequence"/>
</dbReference>
<keyword evidence="1" id="KW-0812">Transmembrane</keyword>
<feature type="transmembrane region" description="Helical" evidence="1">
    <location>
        <begin position="212"/>
        <end position="236"/>
    </location>
</feature>
<name>A0A6H3NRZ6_9LEPT</name>
<evidence type="ECO:0000256" key="1">
    <source>
        <dbReference type="SAM" id="Phobius"/>
    </source>
</evidence>
<dbReference type="AlphaFoldDB" id="A0A6H3NRZ6"/>
<organism evidence="2 3">
    <name type="scientific">Leptospira bandrabouensis</name>
    <dbReference type="NCBI Taxonomy" id="2484903"/>
    <lineage>
        <taxon>Bacteria</taxon>
        <taxon>Pseudomonadati</taxon>
        <taxon>Spirochaetota</taxon>
        <taxon>Spirochaetia</taxon>
        <taxon>Leptospirales</taxon>
        <taxon>Leptospiraceae</taxon>
        <taxon>Leptospira</taxon>
    </lineage>
</organism>
<dbReference type="OrthoDB" id="325856at2"/>
<gene>
    <name evidence="2" type="ORF">EHR08_16890</name>
</gene>
<reference evidence="2" key="1">
    <citation type="journal article" date="2019" name="PLoS Negl. Trop. Dis.">
        <title>Revisiting the worldwide diversity of Leptospira species in the environment.</title>
        <authorList>
            <person name="Vincent A.T."/>
            <person name="Schiettekatte O."/>
            <person name="Bourhy P."/>
            <person name="Veyrier F.J."/>
            <person name="Picardeau M."/>
        </authorList>
    </citation>
    <scope>NUCLEOTIDE SEQUENCE [LARGE SCALE GENOMIC DNA]</scope>
    <source>
        <strain evidence="2">201601109</strain>
    </source>
</reference>
<keyword evidence="1" id="KW-1133">Transmembrane helix</keyword>
<dbReference type="EMBL" id="RQHU01000019">
    <property type="protein sequence ID" value="TGN13005.1"/>
    <property type="molecule type" value="Genomic_DNA"/>
</dbReference>
<feature type="transmembrane region" description="Helical" evidence="1">
    <location>
        <begin position="159"/>
        <end position="180"/>
    </location>
</feature>
<proteinExistence type="predicted"/>
<feature type="transmembrane region" description="Helical" evidence="1">
    <location>
        <begin position="122"/>
        <end position="139"/>
    </location>
</feature>
<protein>
    <submittedName>
        <fullName evidence="2">Uncharacterized protein</fullName>
    </submittedName>
</protein>